<keyword evidence="3" id="KW-1185">Reference proteome</keyword>
<name>A0A8S4E141_PLUXY</name>
<evidence type="ECO:0000313" key="2">
    <source>
        <dbReference type="EMBL" id="CAG9106565.1"/>
    </source>
</evidence>
<protein>
    <submittedName>
        <fullName evidence="2">(diamondback moth) hypothetical protein</fullName>
    </submittedName>
</protein>
<comment type="caution">
    <text evidence="2">The sequence shown here is derived from an EMBL/GenBank/DDBJ whole genome shotgun (WGS) entry which is preliminary data.</text>
</comment>
<dbReference type="EMBL" id="CAJHNJ030000009">
    <property type="protein sequence ID" value="CAG9106565.1"/>
    <property type="molecule type" value="Genomic_DNA"/>
</dbReference>
<evidence type="ECO:0000256" key="1">
    <source>
        <dbReference type="SAM" id="MobiDB-lite"/>
    </source>
</evidence>
<reference evidence="2" key="1">
    <citation type="submission" date="2020-11" db="EMBL/GenBank/DDBJ databases">
        <authorList>
            <person name="Whiteford S."/>
        </authorList>
    </citation>
    <scope>NUCLEOTIDE SEQUENCE</scope>
</reference>
<gene>
    <name evidence="2" type="ORF">PLXY2_LOCUS3692</name>
</gene>
<dbReference type="AlphaFoldDB" id="A0A8S4E141"/>
<organism evidence="2 3">
    <name type="scientific">Plutella xylostella</name>
    <name type="common">Diamondback moth</name>
    <name type="synonym">Plutella maculipennis</name>
    <dbReference type="NCBI Taxonomy" id="51655"/>
    <lineage>
        <taxon>Eukaryota</taxon>
        <taxon>Metazoa</taxon>
        <taxon>Ecdysozoa</taxon>
        <taxon>Arthropoda</taxon>
        <taxon>Hexapoda</taxon>
        <taxon>Insecta</taxon>
        <taxon>Pterygota</taxon>
        <taxon>Neoptera</taxon>
        <taxon>Endopterygota</taxon>
        <taxon>Lepidoptera</taxon>
        <taxon>Glossata</taxon>
        <taxon>Ditrysia</taxon>
        <taxon>Yponomeutoidea</taxon>
        <taxon>Plutellidae</taxon>
        <taxon>Plutella</taxon>
    </lineage>
</organism>
<dbReference type="Proteomes" id="UP000653454">
    <property type="component" value="Unassembled WGS sequence"/>
</dbReference>
<sequence>MKMQNSIDPRNYILLERVCGRPSFRVRSVTSQPRGGRGARGARERRTAAPSVFGEPPLRIHGFMMRARVTPARTGNIATDACAEGCKAHTQC</sequence>
<feature type="region of interest" description="Disordered" evidence="1">
    <location>
        <begin position="28"/>
        <end position="54"/>
    </location>
</feature>
<accession>A0A8S4E141</accession>
<proteinExistence type="predicted"/>
<evidence type="ECO:0000313" key="3">
    <source>
        <dbReference type="Proteomes" id="UP000653454"/>
    </source>
</evidence>